<evidence type="ECO:0000313" key="3">
    <source>
        <dbReference type="Proteomes" id="UP000002058"/>
    </source>
</evidence>
<dbReference type="OMA" id="RNCALAF"/>
<organism evidence="2 3">
    <name type="scientific">Uncinocarpus reesii (strain UAMH 1704)</name>
    <dbReference type="NCBI Taxonomy" id="336963"/>
    <lineage>
        <taxon>Eukaryota</taxon>
        <taxon>Fungi</taxon>
        <taxon>Dikarya</taxon>
        <taxon>Ascomycota</taxon>
        <taxon>Pezizomycotina</taxon>
        <taxon>Eurotiomycetes</taxon>
        <taxon>Eurotiomycetidae</taxon>
        <taxon>Onygenales</taxon>
        <taxon>Onygenaceae</taxon>
        <taxon>Uncinocarpus</taxon>
    </lineage>
</organism>
<dbReference type="KEGG" id="ure:UREG_05053"/>
<dbReference type="AlphaFoldDB" id="C4JRG4"/>
<dbReference type="GeneID" id="8443363"/>
<dbReference type="OrthoDB" id="439943at2759"/>
<dbReference type="STRING" id="336963.C4JRG4"/>
<feature type="compositionally biased region" description="Polar residues" evidence="1">
    <location>
        <begin position="1"/>
        <end position="24"/>
    </location>
</feature>
<name>C4JRG4_UNCRE</name>
<dbReference type="eggNOG" id="ENOG502S0CM">
    <property type="taxonomic scope" value="Eukaryota"/>
</dbReference>
<dbReference type="Proteomes" id="UP000002058">
    <property type="component" value="Unassembled WGS sequence"/>
</dbReference>
<dbReference type="RefSeq" id="XP_002584364.1">
    <property type="nucleotide sequence ID" value="XM_002584318.1"/>
</dbReference>
<sequence>MTSVASDRPASSLSESWATLSNSDAHSEDDWRSEHTDNISLVGHSVADDVASLDDQDLDSEVDTDDTESHASESRGFLPPIYRETANDTENGHIMQASFMSTSESILFDEPDDWPSTEPVELKHTLQVLDEAEASRIGFPRCIPDHNLSVTVRQSISKQAIDVDRPFRVLYIGDPGFKHSVLEKIGDTLVASPKNSLYASSTNSSRFHVVPASFGPDSTPNYAELLPIHVQLVVEECVSATTSLGPENPDGISLSLKGRETVTSTRAGSGFQLMSASSWVAPDITIFVMGDNDDFATLVTRNCALAFTRRHNIPSMIISQSPLWRRPNDSVPLDTRTLHLCLEITDPTTGDSQVLGRYPIDLETFENIAPSQLNRNLASLNGTHGKASKSSKMSDVRSMRLACEIPLR</sequence>
<feature type="compositionally biased region" description="Basic and acidic residues" evidence="1">
    <location>
        <begin position="25"/>
        <end position="37"/>
    </location>
</feature>
<proteinExistence type="predicted"/>
<accession>C4JRG4</accession>
<evidence type="ECO:0000313" key="2">
    <source>
        <dbReference type="EMBL" id="EEP80211.1"/>
    </source>
</evidence>
<protein>
    <submittedName>
        <fullName evidence="2">Uncharacterized protein</fullName>
    </submittedName>
</protein>
<evidence type="ECO:0000256" key="1">
    <source>
        <dbReference type="SAM" id="MobiDB-lite"/>
    </source>
</evidence>
<feature type="region of interest" description="Disordered" evidence="1">
    <location>
        <begin position="1"/>
        <end position="78"/>
    </location>
</feature>
<dbReference type="EMBL" id="CH476617">
    <property type="protein sequence ID" value="EEP80211.1"/>
    <property type="molecule type" value="Genomic_DNA"/>
</dbReference>
<dbReference type="InParanoid" id="C4JRG4"/>
<keyword evidence="3" id="KW-1185">Reference proteome</keyword>
<gene>
    <name evidence="2" type="ORF">UREG_05053</name>
</gene>
<dbReference type="VEuPathDB" id="FungiDB:UREG_05053"/>
<dbReference type="HOGENOM" id="CLU_674729_0_0_1"/>
<feature type="compositionally biased region" description="Acidic residues" evidence="1">
    <location>
        <begin position="51"/>
        <end position="66"/>
    </location>
</feature>
<reference evidence="3" key="1">
    <citation type="journal article" date="2009" name="Genome Res.">
        <title>Comparative genomic analyses of the human fungal pathogens Coccidioides and their relatives.</title>
        <authorList>
            <person name="Sharpton T.J."/>
            <person name="Stajich J.E."/>
            <person name="Rounsley S.D."/>
            <person name="Gardner M.J."/>
            <person name="Wortman J.R."/>
            <person name="Jordar V.S."/>
            <person name="Maiti R."/>
            <person name="Kodira C.D."/>
            <person name="Neafsey D.E."/>
            <person name="Zeng Q."/>
            <person name="Hung C.-Y."/>
            <person name="McMahan C."/>
            <person name="Muszewska A."/>
            <person name="Grynberg M."/>
            <person name="Mandel M.A."/>
            <person name="Kellner E.M."/>
            <person name="Barker B.M."/>
            <person name="Galgiani J.N."/>
            <person name="Orbach M.J."/>
            <person name="Kirkland T.N."/>
            <person name="Cole G.T."/>
            <person name="Henn M.R."/>
            <person name="Birren B.W."/>
            <person name="Taylor J.W."/>
        </authorList>
    </citation>
    <scope>NUCLEOTIDE SEQUENCE [LARGE SCALE GENOMIC DNA]</scope>
    <source>
        <strain evidence="3">UAMH 1704</strain>
    </source>
</reference>